<keyword evidence="3" id="KW-1185">Reference proteome</keyword>
<dbReference type="GO" id="GO:0016747">
    <property type="term" value="F:acyltransferase activity, transferring groups other than amino-acyl groups"/>
    <property type="evidence" value="ECO:0007669"/>
    <property type="project" value="InterPro"/>
</dbReference>
<evidence type="ECO:0000259" key="1">
    <source>
        <dbReference type="PROSITE" id="PS51186"/>
    </source>
</evidence>
<dbReference type="PANTHER" id="PTHR13170">
    <property type="entry name" value="O-GLCNACASE"/>
    <property type="match status" value="1"/>
</dbReference>
<dbReference type="Proteomes" id="UP000325516">
    <property type="component" value="Chromosome"/>
</dbReference>
<dbReference type="PROSITE" id="PS51186">
    <property type="entry name" value="GNAT"/>
    <property type="match status" value="1"/>
</dbReference>
<keyword evidence="2" id="KW-0808">Transferase</keyword>
<dbReference type="InterPro" id="IPR000182">
    <property type="entry name" value="GNAT_dom"/>
</dbReference>
<evidence type="ECO:0000313" key="3">
    <source>
        <dbReference type="Proteomes" id="UP000325516"/>
    </source>
</evidence>
<dbReference type="KEGG" id="mlz:F6J85_13335"/>
<dbReference type="InterPro" id="IPR016181">
    <property type="entry name" value="Acyl_CoA_acyltransferase"/>
</dbReference>
<evidence type="ECO:0000313" key="2">
    <source>
        <dbReference type="EMBL" id="QEW03973.1"/>
    </source>
</evidence>
<dbReference type="CDD" id="cd04301">
    <property type="entry name" value="NAT_SF"/>
    <property type="match status" value="1"/>
</dbReference>
<dbReference type="Gene3D" id="3.40.630.30">
    <property type="match status" value="1"/>
</dbReference>
<sequence length="200" mass="21575">MSGIRGFRTGDEAALAEVCLRTADAGGDATGVLADDDLWAALFVLPYVARHPEFAFVVESEGRVVGYVVAAPDTHAFEAWFRERWWPRFAGRWPDPAEVRTRQDGLIRYASARGGEAVPFADDHPAHLHIDLLPEAQGQGWGRRLIDTVLGALTAAGVPGVHLVASSANTGALAFYRRLGFTELPSPEGDQAFARTLPAP</sequence>
<protein>
    <submittedName>
        <fullName evidence="2">GNAT family N-acetyltransferase</fullName>
    </submittedName>
</protein>
<dbReference type="InterPro" id="IPR051822">
    <property type="entry name" value="Glycosyl_Hydrolase_84"/>
</dbReference>
<dbReference type="AlphaFoldDB" id="A0A5J6L662"/>
<feature type="domain" description="N-acetyltransferase" evidence="1">
    <location>
        <begin position="64"/>
        <end position="200"/>
    </location>
</feature>
<name>A0A5J6L662_9MICO</name>
<reference evidence="3" key="1">
    <citation type="submission" date="2019-09" db="EMBL/GenBank/DDBJ databases">
        <title>Mumia zhuanghuii sp. nov. isolated from the intestinal contents of plateau pika (Ochotona curzoniae) in the Qinghai-Tibet plateau of China.</title>
        <authorList>
            <person name="Tian Z."/>
        </authorList>
    </citation>
    <scope>NUCLEOTIDE SEQUENCE [LARGE SCALE GENOMIC DNA]</scope>
    <source>
        <strain evidence="3">L-031</strain>
    </source>
</reference>
<proteinExistence type="predicted"/>
<organism evidence="2 3">
    <name type="scientific">Microbacterium lushaniae</name>
    <dbReference type="NCBI Taxonomy" id="2614639"/>
    <lineage>
        <taxon>Bacteria</taxon>
        <taxon>Bacillati</taxon>
        <taxon>Actinomycetota</taxon>
        <taxon>Actinomycetes</taxon>
        <taxon>Micrococcales</taxon>
        <taxon>Microbacteriaceae</taxon>
        <taxon>Microbacterium</taxon>
    </lineage>
</organism>
<accession>A0A5J6L662</accession>
<dbReference type="RefSeq" id="WP_150925672.1">
    <property type="nucleotide sequence ID" value="NZ_CP044232.1"/>
</dbReference>
<dbReference type="EMBL" id="CP044232">
    <property type="protein sequence ID" value="QEW03973.1"/>
    <property type="molecule type" value="Genomic_DNA"/>
</dbReference>
<dbReference type="Pfam" id="PF00583">
    <property type="entry name" value="Acetyltransf_1"/>
    <property type="match status" value="1"/>
</dbReference>
<dbReference type="SUPFAM" id="SSF55729">
    <property type="entry name" value="Acyl-CoA N-acyltransferases (Nat)"/>
    <property type="match status" value="1"/>
</dbReference>
<gene>
    <name evidence="2" type="ORF">F6J85_13335</name>
</gene>
<dbReference type="PANTHER" id="PTHR13170:SF16">
    <property type="entry name" value="PROTEIN O-GLCNACASE"/>
    <property type="match status" value="1"/>
</dbReference>